<keyword evidence="2" id="KW-1185">Reference proteome</keyword>
<accession>A0ACC2IEZ7</accession>
<dbReference type="Proteomes" id="UP001153331">
    <property type="component" value="Unassembled WGS sequence"/>
</dbReference>
<evidence type="ECO:0000313" key="2">
    <source>
        <dbReference type="Proteomes" id="UP001153331"/>
    </source>
</evidence>
<evidence type="ECO:0000313" key="1">
    <source>
        <dbReference type="EMBL" id="KAJ8113717.1"/>
    </source>
</evidence>
<comment type="caution">
    <text evidence="1">The sequence shown here is derived from an EMBL/GenBank/DDBJ whole genome shotgun (WGS) entry which is preliminary data.</text>
</comment>
<proteinExistence type="predicted"/>
<organism evidence="1 2">
    <name type="scientific">Boeremia exigua</name>
    <dbReference type="NCBI Taxonomy" id="749465"/>
    <lineage>
        <taxon>Eukaryota</taxon>
        <taxon>Fungi</taxon>
        <taxon>Dikarya</taxon>
        <taxon>Ascomycota</taxon>
        <taxon>Pezizomycotina</taxon>
        <taxon>Dothideomycetes</taxon>
        <taxon>Pleosporomycetidae</taxon>
        <taxon>Pleosporales</taxon>
        <taxon>Pleosporineae</taxon>
        <taxon>Didymellaceae</taxon>
        <taxon>Boeremia</taxon>
    </lineage>
</organism>
<dbReference type="EMBL" id="JAPHNI010000235">
    <property type="protein sequence ID" value="KAJ8113717.1"/>
    <property type="molecule type" value="Genomic_DNA"/>
</dbReference>
<gene>
    <name evidence="1" type="ORF">OPT61_g4213</name>
</gene>
<reference evidence="1" key="1">
    <citation type="submission" date="2022-11" db="EMBL/GenBank/DDBJ databases">
        <title>Genome Sequence of Boeremia exigua.</title>
        <authorList>
            <person name="Buettner E."/>
        </authorList>
    </citation>
    <scope>NUCLEOTIDE SEQUENCE</scope>
    <source>
        <strain evidence="1">CU02</strain>
    </source>
</reference>
<sequence length="1918" mass="211312">MLSSLLQIAAFVAGVAQAMPNPTPVPNAATPARAVTTPAPQPEARQASVNPFAGYSFYANPYYSSEVHTLAIPSLPASLKPAASAVAKVGSFVWLDTRAKIPQVLEPFLADIKTRNDAGAKLMATFVVYNLPDRDCAALASNGELKIDEDGANKYKTEYIDKIAAILQKYPGVKINLAIEPDSLANMVTNMGVPKCSRAASYYRDLTAYALRKLNFANVDMYLDGGHAGWLGWDANIGPAARLFAEVYKAAGSPRGVRGIVTNVSNYNAYRHNTCPAITSPNANCDEERYINAFAPLLQAQGFPARFIVDVGRSGKQPTGQQAWGDWCNVQGAGFGPRPTTNTGNSLVDAFVWVKPGGESDGTSDTSASRYDASCGRASAFKPAPEAGKILGVAATQCGLAVGPSAGADLTADMGSVADASPGPNALKPSPPHVRTPLRRRICSLIDTSAPRLRRTHSPCILHSVDRPAERAMQPRIPRRVQSKLFVYVAAACLLITCFPTQLPFFVHALDGPSAPGQKHQSQPEPPILHGTDTLQLDGDASEEKPSGGYAPDFAYFARNLLGRQTGEVGQLKNDEMMEKDIAPESTVYFVLQRSQLQARGASDNPDALDASWPDDDGLQDAGDPINEALALKDAIRPLQARQTTSSVVWVSANTCKQPQPGNNASSTGAPQLSLYVSTSVENQKPGPGSTQNLLTDQGGMPFDNGYVSFELNATSDVYIGISAPKLNENWFGSWHFEIAASTNSSYHSYNRTNPFLFMVDTDSESTLFITYALEDSNKDEDIAKWKNSNPFAMYAFPAGRSPVTGMENSVCALKQQFNSTNNITVDTTITTKFGSGFPKSQFNVHNLSNAQTYNGYLVVEGNQDTVDLPGVGRVRKGGKVFQQFNWTTKADDSCQVLTDLDFCDTVAYAVPSSPEFKYEDDKLKALYDEQAKEYYKNFSNSLDQIACDAPSTAQYSLARNCTNCREDYKAWLCSVLIPRCEDFTANDEWLRPRNINANFANGTIPFANNMSAEFNATMRDRSAYSKSRNPLIDTSIKPGPYKEMLPWRVGTSGDDSGVLTLANPRKAITYPIVLSILRCKSPPLTDAYAPTVVVLPDELFFEHPNPRQRPPAQTRTVFTVAAIGVGVGRPSVSTPVFPGPCRYCARTGATCTIATPRRKRPFYHVTEEEYQLSMGILSRVFQGQQLNLESLRKISKAVKDGSLVLPTLNADTYIQPNQATPEEDDDSSVDASSEWTVDGDNLHEPLGSMMKDSKDVLRYVGAQSDIPFNGAVANFYKPPESKDIIPSASVGAYPPTEESNEEKDVSWLPPKETCFHYVKRYREEVHCMYWFYPEAQLLQRIEDTYLWYETAPPEFTIKRENSCTPPPPPRSGKKPSISWMCSLYAMCAIGAAPRSRNEDTPSPRPYSQSLARSSEDYLALVKDLKHKVEDIADIDSIRALAIAAIALENALSRVTSYLYIGTAIQIGWSLGLHRNQQPMSGSEEEREQNRRIWWTLTTLDLEIGMRGVSPTLGDDRIQDITTALPLERIGHEPVKPEFLGIYTPRKWLSAFVQLGGFKREVVRDIYTERQSKSISFSNVSDILLRLRKWHDNLPPHLRLEAYETAPEFHRRAIVVLHLHYWSTRILTTRPFLLYLVLKRTELDQNSRIAHEKMAMAAVGAARKSVALFQGMIRDRTISSLTTFDSTAVLRCITIFMCAFGYYQAPEFKQDANDCVEIARNMEQIGFARMIVAETPLHLYNLQMSVEPMPGLPHGGFTANDQASRDMWQAQPLTSLQDQQGRPLRIDDLDALDPSSLLIAMASILPDTSNIRKRKPPPVLDGPPVPPKPNAKPLPLSQRRGLHPPGPIGQSKPLPPIPRSAVGDFKPLPRPPDGIRVGTTVLWIVGFAIWFLLIVVMLPIIMEREAMIGANAWLRGWW</sequence>
<name>A0ACC2IEZ7_9PLEO</name>
<protein>
    <submittedName>
        <fullName evidence="1">Uncharacterized protein</fullName>
    </submittedName>
</protein>